<feature type="chain" id="PRO_5043884992" evidence="2">
    <location>
        <begin position="25"/>
        <end position="574"/>
    </location>
</feature>
<feature type="region of interest" description="Disordered" evidence="1">
    <location>
        <begin position="83"/>
        <end position="121"/>
    </location>
</feature>
<evidence type="ECO:0000256" key="2">
    <source>
        <dbReference type="SAM" id="SignalP"/>
    </source>
</evidence>
<dbReference type="RefSeq" id="WP_406698517.1">
    <property type="nucleotide sequence ID" value="NZ_CP155447.1"/>
</dbReference>
<dbReference type="EMBL" id="CP155447">
    <property type="protein sequence ID" value="XBH05669.1"/>
    <property type="molecule type" value="Genomic_DNA"/>
</dbReference>
<organism evidence="3">
    <name type="scientific">Singulisphaera sp. Ch08</name>
    <dbReference type="NCBI Taxonomy" id="3120278"/>
    <lineage>
        <taxon>Bacteria</taxon>
        <taxon>Pseudomonadati</taxon>
        <taxon>Planctomycetota</taxon>
        <taxon>Planctomycetia</taxon>
        <taxon>Isosphaerales</taxon>
        <taxon>Isosphaeraceae</taxon>
        <taxon>Singulisphaera</taxon>
    </lineage>
</organism>
<keyword evidence="2" id="KW-0732">Signal</keyword>
<sequence>MRRSTSALTAAVLGTALSATSLMAQQTPPDSGLGTSTASIPGMTTSRGARYLLRNGWDYLKYQEYERALNFFREAEQRKAELNDSERQALTQGIDNARRGMREAGDGSAKRSYAGRGPLRRPGAFALAKSTAPAAAAPAQREPIQLASGTDPAMAPAAVSPAGLPPLPSGTVSSVSLPAPRDAAMTLAQAAPAPTELPPLDLNSVPLPPLSNSAVEAPPAAVSEPTPPPSTPAPETPAMPAPPVSEAPAPLASEAPAPLPSEAPAPLASEAPAPVPVPASEPTLPAELPGTAPALPEPLPEPPAPRVAALPDATEPPPSLPAVPPVSEEPPPPLPAESFGRGVDQGQYRSASSDSFIPDRSSNAPSTLSPELQREVERMAQRQEDELRSKPALPDQMVPGSTPNIGDARGLSTTTVLPSPRLEISRAPSPTEARPIRAISVPEEFVPLTKRDWEPNRKYWSSAAVCHMPLYFQDAALERYGQTVEQAVGPAGRFLSYPVDDPKQSIQRNQLVQPFASIGIFAAQIALLPYNLIMDPPWEAEYDLGYYRPGDRIPTDTYYLPLTGVGPPLHGKRY</sequence>
<feature type="compositionally biased region" description="Low complexity" evidence="1">
    <location>
        <begin position="213"/>
        <end position="224"/>
    </location>
</feature>
<dbReference type="AlphaFoldDB" id="A0AAU7CK60"/>
<feature type="compositionally biased region" description="Pro residues" evidence="1">
    <location>
        <begin position="225"/>
        <end position="245"/>
    </location>
</feature>
<proteinExistence type="predicted"/>
<feature type="compositionally biased region" description="Polar residues" evidence="1">
    <location>
        <begin position="347"/>
        <end position="370"/>
    </location>
</feature>
<feature type="signal peptide" evidence="2">
    <location>
        <begin position="1"/>
        <end position="24"/>
    </location>
</feature>
<feature type="compositionally biased region" description="Low complexity" evidence="1">
    <location>
        <begin position="280"/>
        <end position="294"/>
    </location>
</feature>
<evidence type="ECO:0000256" key="1">
    <source>
        <dbReference type="SAM" id="MobiDB-lite"/>
    </source>
</evidence>
<evidence type="ECO:0000313" key="3">
    <source>
        <dbReference type="EMBL" id="XBH05669.1"/>
    </source>
</evidence>
<feature type="compositionally biased region" description="Pro residues" evidence="1">
    <location>
        <begin position="295"/>
        <end position="305"/>
    </location>
</feature>
<feature type="compositionally biased region" description="Basic and acidic residues" evidence="1">
    <location>
        <begin position="372"/>
        <end position="389"/>
    </location>
</feature>
<accession>A0AAU7CK60</accession>
<gene>
    <name evidence="3" type="ORF">V5E97_06510</name>
</gene>
<feature type="compositionally biased region" description="Basic and acidic residues" evidence="1">
    <location>
        <begin position="96"/>
        <end position="109"/>
    </location>
</feature>
<feature type="region of interest" description="Disordered" evidence="1">
    <location>
        <begin position="194"/>
        <end position="418"/>
    </location>
</feature>
<protein>
    <submittedName>
        <fullName evidence="3">Uncharacterized protein</fullName>
    </submittedName>
</protein>
<feature type="compositionally biased region" description="Low complexity" evidence="1">
    <location>
        <begin position="246"/>
        <end position="256"/>
    </location>
</feature>
<name>A0AAU7CK60_9BACT</name>
<feature type="compositionally biased region" description="Pro residues" evidence="1">
    <location>
        <begin position="314"/>
        <end position="335"/>
    </location>
</feature>
<reference evidence="3" key="1">
    <citation type="submission" date="2024-05" db="EMBL/GenBank/DDBJ databases">
        <title>Planctomycetes of the genus Singulisphaera possess chitinolytic capabilities.</title>
        <authorList>
            <person name="Ivanova A."/>
        </authorList>
    </citation>
    <scope>NUCLEOTIDE SEQUENCE</scope>
    <source>
        <strain evidence="3">Ch08T</strain>
    </source>
</reference>